<dbReference type="InterPro" id="IPR000330">
    <property type="entry name" value="SNF2_N"/>
</dbReference>
<keyword evidence="6" id="KW-0131">Cell cycle</keyword>
<name>A0ABM1F2P2_PRICU</name>
<evidence type="ECO:0000256" key="2">
    <source>
        <dbReference type="ARBA" id="ARBA00015341"/>
    </source>
</evidence>
<dbReference type="Gene3D" id="3.40.50.10810">
    <property type="entry name" value="Tandem AAA-ATPase domain"/>
    <property type="match status" value="1"/>
</dbReference>
<evidence type="ECO:0000313" key="12">
    <source>
        <dbReference type="RefSeq" id="XP_014678713.1"/>
    </source>
</evidence>
<evidence type="ECO:0000313" key="11">
    <source>
        <dbReference type="Proteomes" id="UP000695022"/>
    </source>
</evidence>
<keyword evidence="3" id="KW-0132">Cell division</keyword>
<evidence type="ECO:0000259" key="9">
    <source>
        <dbReference type="PROSITE" id="PS51192"/>
    </source>
</evidence>
<dbReference type="InterPro" id="IPR038718">
    <property type="entry name" value="SNF2-like_sf"/>
</dbReference>
<dbReference type="PANTHER" id="PTHR45629:SF7">
    <property type="entry name" value="DNA EXCISION REPAIR PROTEIN ERCC-6-RELATED"/>
    <property type="match status" value="1"/>
</dbReference>
<proteinExistence type="predicted"/>
<protein>
    <recommendedName>
        <fullName evidence="2">DNA repair and recombination protein RAD54-like</fullName>
    </recommendedName>
    <alternativeName>
        <fullName evidence="8">Protein okra</fullName>
    </alternativeName>
</protein>
<keyword evidence="4" id="KW-0498">Mitosis</keyword>
<comment type="function">
    <text evidence="7">Involved in mitotic DNA repair and meiotic recombination. Functions in the recombinational DNA repair pathway. Essential for interhomolog gene conversion (GC), but may have a less important role in intersister GC than spn-A/Rad51. In the presence of DNA, spn-A/Rad51 enhances the ATPase activity of okr/Rad54.</text>
</comment>
<feature type="domain" description="Helicase C-terminal" evidence="10">
    <location>
        <begin position="303"/>
        <end position="459"/>
    </location>
</feature>
<sequence>MEKWAPGMRVLAYHGTSKRERERVLDKVQRSGGVILTTYGMLISSWEELGKHRHRPFTWDMVILDEGHKIKNSTKSSKAAHAIPAKLRYVLSGTPLQNDLKELWALFDFVHKGTLLGTCRTFNMEYGNPIKRSREKDATMGEKRLGAEMAESLRHLIKPYFLRRTKAMVLEEKSDKENHPANDQKPATKHKIVPFKLTQKNEFIVWLFLSDSQKQIYSDFISLDRVNKILMTSRSPLVELTVLKKLCDHPRLMSNAACSQLGLDGQDGLDLDDDALAKPANSVMRIDHVEDAVLIAESGKMAVLVKLLDNLKQQNHRCLVFSQSRKVLDIIERVLKNKGFKVMRMDGTITKTQERERRVNKFQRDPSYSVFLLTTQVGGVGLTLTGADRVVIYDPSWNPATDAQAVDRVYRIGQDKPVVVYRLITCGTVEEKIYRRQIFKDSITRQTTGGVQNPFRYFSKQDLYELFSLDDPYTSTTQIQLEQMHSNQRKTYTELDEHVAFLYSLDIFGLSDHDLMFSQEDASHSDVEDEKEIDYIKARVQKAQQTVQMEANMNVDLYDGAAAQGPVTGADQPLLDLNQGQEDINPTQWKF</sequence>
<dbReference type="InterPro" id="IPR001650">
    <property type="entry name" value="Helicase_C-like"/>
</dbReference>
<evidence type="ECO:0000256" key="6">
    <source>
        <dbReference type="ARBA" id="ARBA00023306"/>
    </source>
</evidence>
<gene>
    <name evidence="12" type="primary">LOC106818527</name>
</gene>
<evidence type="ECO:0000256" key="4">
    <source>
        <dbReference type="ARBA" id="ARBA00022776"/>
    </source>
</evidence>
<dbReference type="GeneID" id="106818527"/>
<dbReference type="RefSeq" id="XP_014678713.1">
    <property type="nucleotide sequence ID" value="XM_014823227.1"/>
</dbReference>
<dbReference type="SMART" id="SM00490">
    <property type="entry name" value="HELICc"/>
    <property type="match status" value="1"/>
</dbReference>
<dbReference type="PROSITE" id="PS51192">
    <property type="entry name" value="HELICASE_ATP_BIND_1"/>
    <property type="match status" value="1"/>
</dbReference>
<dbReference type="SUPFAM" id="SSF52540">
    <property type="entry name" value="P-loop containing nucleoside triphosphate hydrolases"/>
    <property type="match status" value="2"/>
</dbReference>
<dbReference type="PANTHER" id="PTHR45629">
    <property type="entry name" value="SNF2/RAD54 FAMILY MEMBER"/>
    <property type="match status" value="1"/>
</dbReference>
<evidence type="ECO:0000256" key="8">
    <source>
        <dbReference type="ARBA" id="ARBA00029956"/>
    </source>
</evidence>
<feature type="domain" description="Helicase ATP-binding" evidence="9">
    <location>
        <begin position="1"/>
        <end position="113"/>
    </location>
</feature>
<comment type="subunit">
    <text evidence="1">Interacts (via N-terminus) with spn-A/Rad51.</text>
</comment>
<dbReference type="CDD" id="cd18793">
    <property type="entry name" value="SF2_C_SNF"/>
    <property type="match status" value="1"/>
</dbReference>
<dbReference type="Proteomes" id="UP000695022">
    <property type="component" value="Unplaced"/>
</dbReference>
<evidence type="ECO:0000256" key="7">
    <source>
        <dbReference type="ARBA" id="ARBA00024776"/>
    </source>
</evidence>
<dbReference type="Pfam" id="PF00176">
    <property type="entry name" value="SNF2-rel_dom"/>
    <property type="match status" value="1"/>
</dbReference>
<accession>A0ABM1F2P2</accession>
<dbReference type="PROSITE" id="PS51194">
    <property type="entry name" value="HELICASE_CTER"/>
    <property type="match status" value="1"/>
</dbReference>
<evidence type="ECO:0000256" key="5">
    <source>
        <dbReference type="ARBA" id="ARBA00022801"/>
    </source>
</evidence>
<dbReference type="InterPro" id="IPR050496">
    <property type="entry name" value="SNF2_RAD54_helicase_repair"/>
</dbReference>
<organism evidence="11 12">
    <name type="scientific">Priapulus caudatus</name>
    <name type="common">Priapulid worm</name>
    <dbReference type="NCBI Taxonomy" id="37621"/>
    <lineage>
        <taxon>Eukaryota</taxon>
        <taxon>Metazoa</taxon>
        <taxon>Ecdysozoa</taxon>
        <taxon>Scalidophora</taxon>
        <taxon>Priapulida</taxon>
        <taxon>Priapulimorpha</taxon>
        <taxon>Priapulimorphida</taxon>
        <taxon>Priapulidae</taxon>
        <taxon>Priapulus</taxon>
    </lineage>
</organism>
<reference evidence="12" key="1">
    <citation type="submission" date="2025-08" db="UniProtKB">
        <authorList>
            <consortium name="RefSeq"/>
        </authorList>
    </citation>
    <scope>IDENTIFICATION</scope>
</reference>
<dbReference type="Pfam" id="PF00271">
    <property type="entry name" value="Helicase_C"/>
    <property type="match status" value="1"/>
</dbReference>
<evidence type="ECO:0000259" key="10">
    <source>
        <dbReference type="PROSITE" id="PS51194"/>
    </source>
</evidence>
<dbReference type="InterPro" id="IPR027417">
    <property type="entry name" value="P-loop_NTPase"/>
</dbReference>
<evidence type="ECO:0000256" key="3">
    <source>
        <dbReference type="ARBA" id="ARBA00022618"/>
    </source>
</evidence>
<dbReference type="Gene3D" id="3.40.50.300">
    <property type="entry name" value="P-loop containing nucleotide triphosphate hydrolases"/>
    <property type="match status" value="1"/>
</dbReference>
<dbReference type="InterPro" id="IPR049730">
    <property type="entry name" value="SNF2/RAD54-like_C"/>
</dbReference>
<keyword evidence="11" id="KW-1185">Reference proteome</keyword>
<evidence type="ECO:0000256" key="1">
    <source>
        <dbReference type="ARBA" id="ARBA00011467"/>
    </source>
</evidence>
<keyword evidence="5" id="KW-0378">Hydrolase</keyword>
<dbReference type="InterPro" id="IPR014001">
    <property type="entry name" value="Helicase_ATP-bd"/>
</dbReference>